<dbReference type="InterPro" id="IPR029062">
    <property type="entry name" value="Class_I_gatase-like"/>
</dbReference>
<dbReference type="EMBL" id="JADJIB010000004">
    <property type="protein sequence ID" value="MBK7273995.1"/>
    <property type="molecule type" value="Genomic_DNA"/>
</dbReference>
<dbReference type="GO" id="GO:0033969">
    <property type="term" value="F:gamma-glutamyl-gamma-aminobutyrate hydrolase activity"/>
    <property type="evidence" value="ECO:0007669"/>
    <property type="project" value="TreeGrafter"/>
</dbReference>
<keyword evidence="1" id="KW-0378">Hydrolase</keyword>
<evidence type="ECO:0000313" key="2">
    <source>
        <dbReference type="Proteomes" id="UP000726105"/>
    </source>
</evidence>
<name>A0A935IMI5_9MICO</name>
<dbReference type="Gene3D" id="3.40.50.880">
    <property type="match status" value="1"/>
</dbReference>
<evidence type="ECO:0000313" key="1">
    <source>
        <dbReference type="EMBL" id="MBK7273995.1"/>
    </source>
</evidence>
<dbReference type="InterPro" id="IPR011697">
    <property type="entry name" value="Peptidase_C26"/>
</dbReference>
<comment type="caution">
    <text evidence="1">The sequence shown here is derived from an EMBL/GenBank/DDBJ whole genome shotgun (WGS) entry which is preliminary data.</text>
</comment>
<sequence length="283" mass="30498">MGQPRRPVIGITCYVESIDRPPWVSQPSAVLPRMYLEHVARAGGIPVILPPGDEHLTDAEADAQAREVLDRVDGLIIAGGADVQASRYAALPHPTSQAPRPDRDAWELALARVSAETGIPILGVCRGMQIMAVANGGTLDQHLPDTVGTDVHLQTAGVFTRHTVRVADGSHLAGVLGAETVEVPTYHHQGVATHPGYAATAWTADGVVEAFEDPQARFRLAVQWHPEAAEDSSLFRSLWSLRRRRGPHRETPCPEAVRSDTLYNVTHTTLAAARNMPAALVIT</sequence>
<dbReference type="PANTHER" id="PTHR43235:SF1">
    <property type="entry name" value="GLUTAMINE AMIDOTRANSFERASE PB2B2.05-RELATED"/>
    <property type="match status" value="1"/>
</dbReference>
<dbReference type="Pfam" id="PF07722">
    <property type="entry name" value="Peptidase_C26"/>
    <property type="match status" value="1"/>
</dbReference>
<dbReference type="SUPFAM" id="SSF52317">
    <property type="entry name" value="Class I glutamine amidotransferase-like"/>
    <property type="match status" value="1"/>
</dbReference>
<dbReference type="InterPro" id="IPR044668">
    <property type="entry name" value="PuuD-like"/>
</dbReference>
<proteinExistence type="predicted"/>
<gene>
    <name evidence="1" type="ORF">IPI13_12770</name>
</gene>
<accession>A0A935IMI5</accession>
<dbReference type="PROSITE" id="PS51273">
    <property type="entry name" value="GATASE_TYPE_1"/>
    <property type="match status" value="1"/>
</dbReference>
<organism evidence="1 2">
    <name type="scientific">Candidatus Phosphoribacter hodrii</name>
    <dbReference type="NCBI Taxonomy" id="2953743"/>
    <lineage>
        <taxon>Bacteria</taxon>
        <taxon>Bacillati</taxon>
        <taxon>Actinomycetota</taxon>
        <taxon>Actinomycetes</taxon>
        <taxon>Micrococcales</taxon>
        <taxon>Dermatophilaceae</taxon>
        <taxon>Candidatus Phosphoribacter</taxon>
    </lineage>
</organism>
<dbReference type="GO" id="GO:0006598">
    <property type="term" value="P:polyamine catabolic process"/>
    <property type="evidence" value="ECO:0007669"/>
    <property type="project" value="TreeGrafter"/>
</dbReference>
<dbReference type="AlphaFoldDB" id="A0A935IMI5"/>
<dbReference type="Proteomes" id="UP000726105">
    <property type="component" value="Unassembled WGS sequence"/>
</dbReference>
<protein>
    <submittedName>
        <fullName evidence="1">Gamma-glutamyl-gamma-aminobutyrate hydrolase family protein</fullName>
    </submittedName>
</protein>
<dbReference type="CDD" id="cd01745">
    <property type="entry name" value="GATase1_2"/>
    <property type="match status" value="1"/>
</dbReference>
<dbReference type="GO" id="GO:0005829">
    <property type="term" value="C:cytosol"/>
    <property type="evidence" value="ECO:0007669"/>
    <property type="project" value="TreeGrafter"/>
</dbReference>
<reference evidence="1 2" key="1">
    <citation type="submission" date="2020-10" db="EMBL/GenBank/DDBJ databases">
        <title>Connecting structure to function with the recovery of over 1000 high-quality activated sludge metagenome-assembled genomes encoding full-length rRNA genes using long-read sequencing.</title>
        <authorList>
            <person name="Singleton C.M."/>
            <person name="Petriglieri F."/>
            <person name="Kristensen J.M."/>
            <person name="Kirkegaard R.H."/>
            <person name="Michaelsen T.Y."/>
            <person name="Andersen M.H."/>
            <person name="Karst S.M."/>
            <person name="Dueholm M.S."/>
            <person name="Nielsen P.H."/>
            <person name="Albertsen M."/>
        </authorList>
    </citation>
    <scope>NUCLEOTIDE SEQUENCE [LARGE SCALE GENOMIC DNA]</scope>
    <source>
        <strain evidence="1">Ega_18-Q3-R5-49_MAXAC.001</strain>
    </source>
</reference>
<dbReference type="PANTHER" id="PTHR43235">
    <property type="entry name" value="GLUTAMINE AMIDOTRANSFERASE PB2B2.05-RELATED"/>
    <property type="match status" value="1"/>
</dbReference>